<keyword evidence="1" id="KW-0472">Membrane</keyword>
<evidence type="ECO:0000313" key="3">
    <source>
        <dbReference type="Proteomes" id="UP000054928"/>
    </source>
</evidence>
<proteinExistence type="predicted"/>
<evidence type="ECO:0008006" key="4">
    <source>
        <dbReference type="Google" id="ProtNLM"/>
    </source>
</evidence>
<feature type="transmembrane region" description="Helical" evidence="1">
    <location>
        <begin position="497"/>
        <end position="521"/>
    </location>
</feature>
<feature type="transmembrane region" description="Helical" evidence="1">
    <location>
        <begin position="293"/>
        <end position="313"/>
    </location>
</feature>
<dbReference type="RefSeq" id="XP_024581727.1">
    <property type="nucleotide sequence ID" value="XM_024716094.1"/>
</dbReference>
<evidence type="ECO:0000313" key="2">
    <source>
        <dbReference type="EMBL" id="CEG45358.1"/>
    </source>
</evidence>
<feature type="transmembrane region" description="Helical" evidence="1">
    <location>
        <begin position="421"/>
        <end position="442"/>
    </location>
</feature>
<name>A0A0P1AUI8_PLAHL</name>
<feature type="transmembrane region" description="Helical" evidence="1">
    <location>
        <begin position="386"/>
        <end position="409"/>
    </location>
</feature>
<keyword evidence="1" id="KW-1133">Transmembrane helix</keyword>
<dbReference type="OMA" id="NVICAQG"/>
<reference evidence="3" key="1">
    <citation type="submission" date="2014-09" db="EMBL/GenBank/DDBJ databases">
        <authorList>
            <person name="Sharma Rahul"/>
            <person name="Thines Marco"/>
        </authorList>
    </citation>
    <scope>NUCLEOTIDE SEQUENCE [LARGE SCALE GENOMIC DNA]</scope>
</reference>
<dbReference type="Proteomes" id="UP000054928">
    <property type="component" value="Unassembled WGS sequence"/>
</dbReference>
<organism evidence="2 3">
    <name type="scientific">Plasmopara halstedii</name>
    <name type="common">Downy mildew of sunflower</name>
    <dbReference type="NCBI Taxonomy" id="4781"/>
    <lineage>
        <taxon>Eukaryota</taxon>
        <taxon>Sar</taxon>
        <taxon>Stramenopiles</taxon>
        <taxon>Oomycota</taxon>
        <taxon>Peronosporomycetes</taxon>
        <taxon>Peronosporales</taxon>
        <taxon>Peronosporaceae</taxon>
        <taxon>Plasmopara</taxon>
    </lineage>
</organism>
<dbReference type="AlphaFoldDB" id="A0A0P1AUI8"/>
<protein>
    <recommendedName>
        <fullName evidence="4">Transmembrane protein</fullName>
    </recommendedName>
</protein>
<dbReference type="OrthoDB" id="164535at2759"/>
<evidence type="ECO:0000256" key="1">
    <source>
        <dbReference type="SAM" id="Phobius"/>
    </source>
</evidence>
<sequence length="732" mass="83386">MSPFLRLAALLGFYSLDIFDLYVKVVWIGPPDSFSFYVDRELGFDHEALPKPVFSNPNESNSEKNSNFYRVSGWTSLYQRCRDLYAPINSRAFDVVMGTDCDLGSLSSTKSQISHNLILSASSSVDSVAWVSCQLLFFHRRPPICQENLVTFFAQRYRLTEAEVDPDNMAPIHSIAEAELLRLLNLLSNSHPLTNVICAQGFEYTAGPGHYHASVFVCNSPNGFESSFIGASLTTFAELHDNLAHLAVSKVDIMGFELISRKNSRSHFILQEKAGDVIVKERNNTNFSTFGHLYVILILVDVTLLIAHIRAAFEAARMFGWKSLLGFQKISDNERDVLRTSRWLQLYRSLYRSEYIIGLTIVSALDSWLVNLPFDFMWCTDHRGKAYAIVSTIRISMLVISLLNLIWSAFVRISEARAYRIVKYTYVSPLEILLALGFIATLQTPTLFNGSIARRQLEDQHGVDNESFYGWSALWNSYDEEIDRFCSTSPYTIGKLLAPLSLLITQTLALIFVLLVGKFMYFSRLRDRQHNVNASEFSVIESDDIDKHLEGYSVERYASSTPLMTRHSTESYHRLPLEDLMRTPARANSLVRCCFDLDMVEADGLTYMLPHVYFDFGIVISDAGYLRSRRRFNTVLRRRLDIEKFVVPQYSSSSIIPSPLKRQRIEFEKAVKRAKFALNNEATHVEALINSIITPLQTQQEQKSMATSKYMRRRKSMDELLIGASPTSDVIT</sequence>
<dbReference type="GeneID" id="36396717"/>
<dbReference type="EMBL" id="CCYD01001572">
    <property type="protein sequence ID" value="CEG45358.1"/>
    <property type="molecule type" value="Genomic_DNA"/>
</dbReference>
<accession>A0A0P1AUI8</accession>
<feature type="transmembrane region" description="Helical" evidence="1">
    <location>
        <begin position="355"/>
        <end position="374"/>
    </location>
</feature>
<keyword evidence="1" id="KW-0812">Transmembrane</keyword>
<keyword evidence="3" id="KW-1185">Reference proteome</keyword>